<organism evidence="1 2">
    <name type="scientific">Allacma fusca</name>
    <dbReference type="NCBI Taxonomy" id="39272"/>
    <lineage>
        <taxon>Eukaryota</taxon>
        <taxon>Metazoa</taxon>
        <taxon>Ecdysozoa</taxon>
        <taxon>Arthropoda</taxon>
        <taxon>Hexapoda</taxon>
        <taxon>Collembola</taxon>
        <taxon>Symphypleona</taxon>
        <taxon>Sminthuridae</taxon>
        <taxon>Allacma</taxon>
    </lineage>
</organism>
<dbReference type="Proteomes" id="UP000708208">
    <property type="component" value="Unassembled WGS sequence"/>
</dbReference>
<dbReference type="AlphaFoldDB" id="A0A8J2JLJ4"/>
<name>A0A8J2JLJ4_9HEXA</name>
<proteinExistence type="predicted"/>
<accession>A0A8J2JLJ4</accession>
<protein>
    <submittedName>
        <fullName evidence="1">Uncharacterized protein</fullName>
    </submittedName>
</protein>
<reference evidence="1" key="1">
    <citation type="submission" date="2021-06" db="EMBL/GenBank/DDBJ databases">
        <authorList>
            <person name="Hodson N. C."/>
            <person name="Mongue J. A."/>
            <person name="Jaron S. K."/>
        </authorList>
    </citation>
    <scope>NUCLEOTIDE SEQUENCE</scope>
</reference>
<evidence type="ECO:0000313" key="1">
    <source>
        <dbReference type="EMBL" id="CAG7719540.1"/>
    </source>
</evidence>
<comment type="caution">
    <text evidence="1">The sequence shown here is derived from an EMBL/GenBank/DDBJ whole genome shotgun (WGS) entry which is preliminary data.</text>
</comment>
<sequence>MGFRNVPNSGFSFPNQRATRMQNFRRKRLSERSIGKDATSVVDAVQFVSAPKEYSKASAAKKSRANQIKLVLDSARIDDTLDNSSMPPEVNDDTTTEIRDFHELSLRTYGLELEPGASSKLARKRKAAKTKIIKSLSDYFREENAKAKKQ</sequence>
<evidence type="ECO:0000313" key="2">
    <source>
        <dbReference type="Proteomes" id="UP000708208"/>
    </source>
</evidence>
<dbReference type="EMBL" id="CAJVCH010062319">
    <property type="protein sequence ID" value="CAG7719540.1"/>
    <property type="molecule type" value="Genomic_DNA"/>
</dbReference>
<gene>
    <name evidence="1" type="ORF">AFUS01_LOCUS8862</name>
</gene>
<keyword evidence="2" id="KW-1185">Reference proteome</keyword>